<protein>
    <submittedName>
        <fullName evidence="1">Sugar ABC transporter substrate-binding protein</fullName>
    </submittedName>
</protein>
<dbReference type="PROSITE" id="PS51318">
    <property type="entry name" value="TAT"/>
    <property type="match status" value="1"/>
</dbReference>
<dbReference type="Gene3D" id="3.40.190.10">
    <property type="entry name" value="Periplasmic binding protein-like II"/>
    <property type="match status" value="1"/>
</dbReference>
<dbReference type="Proteomes" id="UP001500618">
    <property type="component" value="Unassembled WGS sequence"/>
</dbReference>
<dbReference type="PANTHER" id="PTHR43649">
    <property type="entry name" value="ARABINOSE-BINDING PROTEIN-RELATED"/>
    <property type="match status" value="1"/>
</dbReference>
<dbReference type="EMBL" id="BAAANY010000031">
    <property type="protein sequence ID" value="GAA1707080.1"/>
    <property type="molecule type" value="Genomic_DNA"/>
</dbReference>
<evidence type="ECO:0000313" key="2">
    <source>
        <dbReference type="Proteomes" id="UP001500618"/>
    </source>
</evidence>
<accession>A0ABP4UKA2</accession>
<dbReference type="RefSeq" id="WP_344314099.1">
    <property type="nucleotide sequence ID" value="NZ_BAAANY010000031.1"/>
</dbReference>
<gene>
    <name evidence="1" type="ORF">GCM10009765_65690</name>
</gene>
<dbReference type="CDD" id="cd13585">
    <property type="entry name" value="PBP2_TMBP_like"/>
    <property type="match status" value="1"/>
</dbReference>
<reference evidence="2" key="1">
    <citation type="journal article" date="2019" name="Int. J. Syst. Evol. Microbiol.">
        <title>The Global Catalogue of Microorganisms (GCM) 10K type strain sequencing project: providing services to taxonomists for standard genome sequencing and annotation.</title>
        <authorList>
            <consortium name="The Broad Institute Genomics Platform"/>
            <consortium name="The Broad Institute Genome Sequencing Center for Infectious Disease"/>
            <person name="Wu L."/>
            <person name="Ma J."/>
        </authorList>
    </citation>
    <scope>NUCLEOTIDE SEQUENCE [LARGE SCALE GENOMIC DNA]</scope>
    <source>
        <strain evidence="2">JCM 14718</strain>
    </source>
</reference>
<dbReference type="InterPro" id="IPR050490">
    <property type="entry name" value="Bact_solute-bd_prot1"/>
</dbReference>
<name>A0ABP4UKA2_9ACTN</name>
<dbReference type="Pfam" id="PF01547">
    <property type="entry name" value="SBP_bac_1"/>
    <property type="match status" value="1"/>
</dbReference>
<dbReference type="InterPro" id="IPR006311">
    <property type="entry name" value="TAT_signal"/>
</dbReference>
<dbReference type="SUPFAM" id="SSF53850">
    <property type="entry name" value="Periplasmic binding protein-like II"/>
    <property type="match status" value="1"/>
</dbReference>
<organism evidence="1 2">
    <name type="scientific">Fodinicola feengrottensis</name>
    <dbReference type="NCBI Taxonomy" id="435914"/>
    <lineage>
        <taxon>Bacteria</taxon>
        <taxon>Bacillati</taxon>
        <taxon>Actinomycetota</taxon>
        <taxon>Actinomycetes</taxon>
        <taxon>Mycobacteriales</taxon>
        <taxon>Fodinicola</taxon>
    </lineage>
</organism>
<keyword evidence="2" id="KW-1185">Reference proteome</keyword>
<proteinExistence type="predicted"/>
<comment type="caution">
    <text evidence="1">The sequence shown here is derived from an EMBL/GenBank/DDBJ whole genome shotgun (WGS) entry which is preliminary data.</text>
</comment>
<dbReference type="InterPro" id="IPR006059">
    <property type="entry name" value="SBP"/>
</dbReference>
<dbReference type="PANTHER" id="PTHR43649:SF12">
    <property type="entry name" value="DIACETYLCHITOBIOSE BINDING PROTEIN DASA"/>
    <property type="match status" value="1"/>
</dbReference>
<sequence>MGTSASYSRRDVLRGAGAVALAGALAACGSNSGRAGAGGISQWYHQYGEKGTQQAAERFAKAYTKANVQIQWTPGDYSQKLATGLLSSSGPDVFENQLNVDLVRAKQIVPLDDIFAAAKSDFVGPAVDANTYDGKLYAIPMIEDMQLLFYRKSLLAKAGVQPPKSIPELIEAAKKLTNKTVKGLFVGNFSRTNGNSVLSALSVWPSGADFLTPDHKVGFHQPGVVQTLQQLRQLFSSGSLLLGAPTDWSDPSAFIQGLTAMQWSGIWAIPQIKAAFGDDFGVAPWPALTATGKPSVPIGTWGAMVSAKSKNVDAAKQFVKWLWIDQTDDQLEWATKYGFHIPVRTSLLAKAAALKSGIGADVATFSQQYAKNSTPPEWTPKMQSAYGDVVTQVVQNGGDAESQLAKAEGLVNVELKRLFG</sequence>
<evidence type="ECO:0000313" key="1">
    <source>
        <dbReference type="EMBL" id="GAA1707080.1"/>
    </source>
</evidence>